<dbReference type="Pfam" id="PF02357">
    <property type="entry name" value="NusG"/>
    <property type="match status" value="1"/>
</dbReference>
<keyword evidence="4 5" id="KW-0804">Transcription</keyword>
<reference evidence="9" key="1">
    <citation type="journal article" date="2023" name="ISME J.">
        <title>Emergence of putative energy parasites within Clostridia revealed by genome analysis of a novel endosymbiotic clade.</title>
        <authorList>
            <person name="Takahashi K."/>
            <person name="Kuwahara H."/>
            <person name="Horikawa Y."/>
            <person name="Izawa K."/>
            <person name="Kato D."/>
            <person name="Inagaki T."/>
            <person name="Yuki M."/>
            <person name="Ohkuma M."/>
            <person name="Hongoh Y."/>
        </authorList>
    </citation>
    <scope>NUCLEOTIDE SEQUENCE</scope>
    <source>
        <strain evidence="9">RsTa-C01</strain>
    </source>
</reference>
<dbReference type="InterPro" id="IPR001062">
    <property type="entry name" value="Transcrpt_antiterm_NusG"/>
</dbReference>
<dbReference type="GO" id="GO:0005829">
    <property type="term" value="C:cytosol"/>
    <property type="evidence" value="ECO:0007669"/>
    <property type="project" value="TreeGrafter"/>
</dbReference>
<dbReference type="PANTHER" id="PTHR30265">
    <property type="entry name" value="RHO-INTERACTING TRANSCRIPTION TERMINATION FACTOR NUSG"/>
    <property type="match status" value="1"/>
</dbReference>
<evidence type="ECO:0000256" key="4">
    <source>
        <dbReference type="ARBA" id="ARBA00023163"/>
    </source>
</evidence>
<organism evidence="9">
    <name type="scientific">Candidatus Paraimprobicoccus trichonymphae</name>
    <dbReference type="NCBI Taxonomy" id="3033793"/>
    <lineage>
        <taxon>Bacteria</taxon>
        <taxon>Bacillati</taxon>
        <taxon>Bacillota</taxon>
        <taxon>Clostridia</taxon>
        <taxon>Candidatus Paraimprobicoccus</taxon>
    </lineage>
</organism>
<evidence type="ECO:0000256" key="5">
    <source>
        <dbReference type="HAMAP-Rule" id="MF_00948"/>
    </source>
</evidence>
<dbReference type="PROSITE" id="PS01014">
    <property type="entry name" value="NUSG"/>
    <property type="match status" value="1"/>
</dbReference>
<keyword evidence="2 5" id="KW-0889">Transcription antitermination</keyword>
<evidence type="ECO:0000256" key="6">
    <source>
        <dbReference type="NCBIfam" id="TIGR00922"/>
    </source>
</evidence>
<dbReference type="PRINTS" id="PR00338">
    <property type="entry name" value="NUSGTNSCPFCT"/>
</dbReference>
<evidence type="ECO:0000256" key="1">
    <source>
        <dbReference type="ARBA" id="ARBA00022472"/>
    </source>
</evidence>
<dbReference type="Gene3D" id="2.30.30.30">
    <property type="match status" value="1"/>
</dbReference>
<dbReference type="EMBL" id="AP027925">
    <property type="protein sequence ID" value="BED92465.1"/>
    <property type="molecule type" value="Genomic_DNA"/>
</dbReference>
<comment type="similarity">
    <text evidence="5 7">Belongs to the NusG family.</text>
</comment>
<dbReference type="CDD" id="cd06091">
    <property type="entry name" value="KOW_NusG"/>
    <property type="match status" value="1"/>
</dbReference>
<dbReference type="SUPFAM" id="SSF50104">
    <property type="entry name" value="Translation proteins SH3-like domain"/>
    <property type="match status" value="1"/>
</dbReference>
<dbReference type="InterPro" id="IPR043425">
    <property type="entry name" value="NusG-like"/>
</dbReference>
<evidence type="ECO:0000256" key="2">
    <source>
        <dbReference type="ARBA" id="ARBA00022814"/>
    </source>
</evidence>
<dbReference type="HAMAP" id="MF_00948">
    <property type="entry name" value="NusG"/>
    <property type="match status" value="1"/>
</dbReference>
<dbReference type="InterPro" id="IPR006645">
    <property type="entry name" value="NGN-like_dom"/>
</dbReference>
<dbReference type="PANTHER" id="PTHR30265:SF2">
    <property type="entry name" value="TRANSCRIPTION TERMINATION_ANTITERMINATION PROTEIN NUSG"/>
    <property type="match status" value="1"/>
</dbReference>
<name>A0AA48IBJ2_9FIRM</name>
<dbReference type="CDD" id="cd09891">
    <property type="entry name" value="NGN_Bact_1"/>
    <property type="match status" value="1"/>
</dbReference>
<keyword evidence="1 5" id="KW-0806">Transcription termination</keyword>
<dbReference type="KEGG" id="ptrh:RsTaC01_0196"/>
<dbReference type="SMART" id="SM00738">
    <property type="entry name" value="NGN"/>
    <property type="match status" value="1"/>
</dbReference>
<dbReference type="GO" id="GO:0006354">
    <property type="term" value="P:DNA-templated transcription elongation"/>
    <property type="evidence" value="ECO:0007669"/>
    <property type="project" value="UniProtKB-UniRule"/>
</dbReference>
<dbReference type="InterPro" id="IPR047050">
    <property type="entry name" value="NGN"/>
</dbReference>
<evidence type="ECO:0000313" key="9">
    <source>
        <dbReference type="EMBL" id="BED92465.1"/>
    </source>
</evidence>
<comment type="function">
    <text evidence="5 7">Participates in transcription elongation, termination and antitermination.</text>
</comment>
<dbReference type="InterPro" id="IPR036735">
    <property type="entry name" value="NGN_dom_sf"/>
</dbReference>
<dbReference type="SUPFAM" id="SSF82679">
    <property type="entry name" value="N-utilization substance G protein NusG, N-terminal domain"/>
    <property type="match status" value="1"/>
</dbReference>
<dbReference type="GO" id="GO:0006353">
    <property type="term" value="P:DNA-templated transcription termination"/>
    <property type="evidence" value="ECO:0007669"/>
    <property type="project" value="UniProtKB-UniRule"/>
</dbReference>
<proteinExistence type="inferred from homology"/>
<dbReference type="InterPro" id="IPR014722">
    <property type="entry name" value="Rib_uL2_dom2"/>
</dbReference>
<protein>
    <recommendedName>
        <fullName evidence="5 6">Transcription termination/antitermination protein NusG</fullName>
    </recommendedName>
</protein>
<dbReference type="NCBIfam" id="TIGR00922">
    <property type="entry name" value="nusG"/>
    <property type="match status" value="1"/>
</dbReference>
<evidence type="ECO:0000256" key="7">
    <source>
        <dbReference type="RuleBase" id="RU000538"/>
    </source>
</evidence>
<sequence>MGENARWYVIHTYSGHENKVASNIEKAVISRGFEDLIKEVRVPTETVTEIKNSKKITLEKKIFPSYVLLKMEITEKTWDLVRNTNGCTGFLGGPAEAFPLTEEEMQRFGISEKKKIEVFYSIGDNVSILYGPLESNVGIVESIDTDKNCVKVIVSMFGRETPVELKLDQVEKIS</sequence>
<evidence type="ECO:0000259" key="8">
    <source>
        <dbReference type="SMART" id="SM00738"/>
    </source>
</evidence>
<dbReference type="AlphaFoldDB" id="A0AA48IBJ2"/>
<feature type="domain" description="NusG-like N-terminal" evidence="8">
    <location>
        <begin position="4"/>
        <end position="112"/>
    </location>
</feature>
<keyword evidence="3 5" id="KW-0805">Transcription regulation</keyword>
<dbReference type="GO" id="GO:0032784">
    <property type="term" value="P:regulation of DNA-templated transcription elongation"/>
    <property type="evidence" value="ECO:0007669"/>
    <property type="project" value="InterPro"/>
</dbReference>
<dbReference type="GO" id="GO:0031564">
    <property type="term" value="P:transcription antitermination"/>
    <property type="evidence" value="ECO:0007669"/>
    <property type="project" value="UniProtKB-UniRule"/>
</dbReference>
<dbReference type="InterPro" id="IPR008991">
    <property type="entry name" value="Translation_prot_SH3-like_sf"/>
</dbReference>
<dbReference type="InterPro" id="IPR015869">
    <property type="entry name" value="Transcrpt_antiterm_NusG_bac_CS"/>
</dbReference>
<accession>A0AA48IBJ2</accession>
<dbReference type="Proteomes" id="UP001335720">
    <property type="component" value="Chromosome"/>
</dbReference>
<dbReference type="Gene3D" id="3.30.70.940">
    <property type="entry name" value="NusG, N-terminal domain"/>
    <property type="match status" value="1"/>
</dbReference>
<gene>
    <name evidence="5" type="primary">nusG</name>
    <name evidence="9" type="ORF">RsTaC01_0196</name>
</gene>
<evidence type="ECO:0000256" key="3">
    <source>
        <dbReference type="ARBA" id="ARBA00023015"/>
    </source>
</evidence>